<proteinExistence type="predicted"/>
<accession>A0ACB5T1G5</accession>
<protein>
    <submittedName>
        <fullName evidence="1">Unnamed protein product</fullName>
    </submittedName>
</protein>
<gene>
    <name evidence="1" type="ORF">Amon02_000358100</name>
</gene>
<dbReference type="Proteomes" id="UP001165064">
    <property type="component" value="Unassembled WGS sequence"/>
</dbReference>
<reference evidence="1" key="1">
    <citation type="submission" date="2023-04" db="EMBL/GenBank/DDBJ databases">
        <title>Ambrosiozyma monospora NBRC 10751.</title>
        <authorList>
            <person name="Ichikawa N."/>
            <person name="Sato H."/>
            <person name="Tonouchi N."/>
        </authorList>
    </citation>
    <scope>NUCLEOTIDE SEQUENCE</scope>
    <source>
        <strain evidence="1">NBRC 10751</strain>
    </source>
</reference>
<name>A0ACB5T1G5_AMBMO</name>
<evidence type="ECO:0000313" key="1">
    <source>
        <dbReference type="EMBL" id="GME78724.1"/>
    </source>
</evidence>
<keyword evidence="2" id="KW-1185">Reference proteome</keyword>
<evidence type="ECO:0000313" key="2">
    <source>
        <dbReference type="Proteomes" id="UP001165064"/>
    </source>
</evidence>
<organism evidence="1 2">
    <name type="scientific">Ambrosiozyma monospora</name>
    <name type="common">Yeast</name>
    <name type="synonym">Endomycopsis monosporus</name>
    <dbReference type="NCBI Taxonomy" id="43982"/>
    <lineage>
        <taxon>Eukaryota</taxon>
        <taxon>Fungi</taxon>
        <taxon>Dikarya</taxon>
        <taxon>Ascomycota</taxon>
        <taxon>Saccharomycotina</taxon>
        <taxon>Pichiomycetes</taxon>
        <taxon>Pichiales</taxon>
        <taxon>Pichiaceae</taxon>
        <taxon>Ambrosiozyma</taxon>
    </lineage>
</organism>
<dbReference type="EMBL" id="BSXS01002303">
    <property type="protein sequence ID" value="GME78724.1"/>
    <property type="molecule type" value="Genomic_DNA"/>
</dbReference>
<sequence length="494" mass="55164">MLAGSTTRILFAIRPTTTTTTTKMFTLATRSITSSKKRETVLIDDNVSLYQNAPPPLPFNSPLKHDGSTITTTRILNDEEGIIDVDNRSKLVGSTIYNHIKSIDLETCHEDALDPFYVCDLSKLNHLLQLWHTKLSRVEPLYAIKCNKNPILLSKMVSLGLGFDCASKNEIEMILKLGVHPNKIIYANPCKSIPYIRYAQENEINLTTVDNLDEVYKLQKYHSKCGILIRIQTFDQNSTCPLSVKFGADKKYAIELISKCKELGLNLKGLAFHVGSGCNDLNTIRLAVEDSRYLFDVAELQFGYKFDTLDIGGGFSESTFIPVAETMNHWLNLKFPHAEFGNLKIVSELGRFLSSSLFTLVANITSKRGGSFKERLYLNDGLYGNLNCVLFDHQVLTPKVATSKGVFKYFETCGNLNSGITADESNDDKLANKEYSIWGPTCDGLDCISPNCKLSHEVDIGDWIYFENVGAYTSAASTNFNGFDVVNTKCLYID</sequence>
<comment type="caution">
    <text evidence="1">The sequence shown here is derived from an EMBL/GenBank/DDBJ whole genome shotgun (WGS) entry which is preliminary data.</text>
</comment>